<keyword evidence="4" id="KW-1185">Reference proteome</keyword>
<dbReference type="EMBL" id="JAHQXE010000002">
    <property type="protein sequence ID" value="MBV0901881.1"/>
    <property type="molecule type" value="Genomic_DNA"/>
</dbReference>
<comment type="caution">
    <text evidence="3">The sequence shown here is derived from an EMBL/GenBank/DDBJ whole genome shotgun (WGS) entry which is preliminary data.</text>
</comment>
<dbReference type="Proteomes" id="UP001166304">
    <property type="component" value="Unassembled WGS sequence"/>
</dbReference>
<keyword evidence="2" id="KW-1133">Transmembrane helix</keyword>
<evidence type="ECO:0000256" key="2">
    <source>
        <dbReference type="SAM" id="Phobius"/>
    </source>
</evidence>
<keyword evidence="2" id="KW-0812">Transmembrane</keyword>
<feature type="transmembrane region" description="Helical" evidence="2">
    <location>
        <begin position="24"/>
        <end position="46"/>
    </location>
</feature>
<evidence type="ECO:0000313" key="4">
    <source>
        <dbReference type="Proteomes" id="UP001166304"/>
    </source>
</evidence>
<dbReference type="NCBIfam" id="TIGR04088">
    <property type="entry name" value="cognate_SipW"/>
    <property type="match status" value="1"/>
</dbReference>
<protein>
    <submittedName>
        <fullName evidence="3">M73 family metallopeptidase</fullName>
    </submittedName>
</protein>
<dbReference type="AlphaFoldDB" id="A0AA41G095"/>
<feature type="region of interest" description="Disordered" evidence="1">
    <location>
        <begin position="108"/>
        <end position="127"/>
    </location>
</feature>
<reference evidence="3" key="1">
    <citation type="submission" date="2021-06" db="EMBL/GenBank/DDBJ databases">
        <title>New haloarchaea isolates fom saline soil.</title>
        <authorList>
            <person name="Duran-Viseras A."/>
            <person name="Sanchez-Porro C.S."/>
            <person name="Ventosa A."/>
        </authorList>
    </citation>
    <scope>NUCLEOTIDE SEQUENCE</scope>
    <source>
        <strain evidence="3">JCM 18369</strain>
    </source>
</reference>
<dbReference type="RefSeq" id="WP_162413067.1">
    <property type="nucleotide sequence ID" value="NZ_JAHQXE010000002.1"/>
</dbReference>
<dbReference type="InterPro" id="IPR023833">
    <property type="entry name" value="Signal_pept_SipW-depend-type"/>
</dbReference>
<proteinExistence type="predicted"/>
<keyword evidence="2" id="KW-0472">Membrane</keyword>
<accession>A0AA41G095</accession>
<name>A0AA41G095_9EURY</name>
<evidence type="ECO:0000313" key="3">
    <source>
        <dbReference type="EMBL" id="MBV0901881.1"/>
    </source>
</evidence>
<dbReference type="InterPro" id="IPR022121">
    <property type="entry name" value="Peptidase_M73_camelysin"/>
</dbReference>
<feature type="region of interest" description="Disordered" evidence="1">
    <location>
        <begin position="145"/>
        <end position="179"/>
    </location>
</feature>
<gene>
    <name evidence="3" type="ORF">KTS37_08775</name>
</gene>
<sequence length="255" mass="26106">MEPLNLHDERHMSDKNIAVTRRRVLGGIVTVGAASAAVGAGTFAFFSDTETSTDNTVQAGTVDLNQASVTGSSSLGDNLAPGDSFTLQIETTYDGSIDGVDLNLDARLQEPSTDPDSGGEDNPSNTDLSAAQFASALSVDTAYVQINPGSSGPQDDLLSADSPGGDINTDIDLSSATVDDGGQYEVSGVDLDDVIADGLSGQNDYATLQGGDTVRVHIAGTLDENLGNAGQEDGVDIEVAFGVQQSDATNQGPTF</sequence>
<evidence type="ECO:0000256" key="1">
    <source>
        <dbReference type="SAM" id="MobiDB-lite"/>
    </source>
</evidence>
<dbReference type="Pfam" id="PF12389">
    <property type="entry name" value="Peptidase_M73"/>
    <property type="match status" value="1"/>
</dbReference>
<organism evidence="3 4">
    <name type="scientific">Haloarcula salina</name>
    <dbReference type="NCBI Taxonomy" id="1429914"/>
    <lineage>
        <taxon>Archaea</taxon>
        <taxon>Methanobacteriati</taxon>
        <taxon>Methanobacteriota</taxon>
        <taxon>Stenosarchaea group</taxon>
        <taxon>Halobacteria</taxon>
        <taxon>Halobacteriales</taxon>
        <taxon>Haloarculaceae</taxon>
        <taxon>Haloarcula</taxon>
    </lineage>
</organism>